<proteinExistence type="predicted"/>
<comment type="subunit">
    <text evidence="1">Monomer.</text>
</comment>
<feature type="domain" description="tRNA synthetases class I catalytic" evidence="5">
    <location>
        <begin position="4"/>
        <end position="292"/>
    </location>
</feature>
<evidence type="ECO:0000259" key="5">
    <source>
        <dbReference type="Pfam" id="PF01406"/>
    </source>
</evidence>
<dbReference type="GO" id="GO:0006423">
    <property type="term" value="P:cysteinyl-tRNA aminoacylation"/>
    <property type="evidence" value="ECO:0007669"/>
    <property type="project" value="TreeGrafter"/>
</dbReference>
<dbReference type="EC" id="6.1.1.16" evidence="6"/>
<dbReference type="Proteomes" id="UP000290876">
    <property type="component" value="Chromosome"/>
</dbReference>
<evidence type="ECO:0000313" key="7">
    <source>
        <dbReference type="Proteomes" id="UP000290876"/>
    </source>
</evidence>
<keyword evidence="2 6" id="KW-0436">Ligase</keyword>
<reference evidence="6 7" key="1">
    <citation type="submission" date="2019-01" db="EMBL/GenBank/DDBJ databases">
        <authorList>
            <consortium name="Pathogen Informatics"/>
        </authorList>
    </citation>
    <scope>NUCLEOTIDE SEQUENCE [LARGE SCALE GENOMIC DNA]</scope>
    <source>
        <strain evidence="6 7">NCTC10184</strain>
    </source>
</reference>
<dbReference type="AlphaFoldDB" id="A0A449BA97"/>
<dbReference type="GO" id="GO:0004817">
    <property type="term" value="F:cysteine-tRNA ligase activity"/>
    <property type="evidence" value="ECO:0007669"/>
    <property type="project" value="UniProtKB-EC"/>
</dbReference>
<keyword evidence="4" id="KW-0067">ATP-binding</keyword>
<accession>A0A449BA97</accession>
<name>A0A449BA97_9BACT</name>
<evidence type="ECO:0000256" key="4">
    <source>
        <dbReference type="ARBA" id="ARBA00022840"/>
    </source>
</evidence>
<evidence type="ECO:0000256" key="1">
    <source>
        <dbReference type="ARBA" id="ARBA00011245"/>
    </source>
</evidence>
<evidence type="ECO:0000256" key="2">
    <source>
        <dbReference type="ARBA" id="ARBA00022598"/>
    </source>
</evidence>
<dbReference type="OrthoDB" id="9815130at2"/>
<dbReference type="SUPFAM" id="SSF52374">
    <property type="entry name" value="Nucleotidylyl transferase"/>
    <property type="match status" value="1"/>
</dbReference>
<dbReference type="InterPro" id="IPR024909">
    <property type="entry name" value="Cys-tRNA/MSH_ligase"/>
</dbReference>
<keyword evidence="7" id="KW-1185">Reference proteome</keyword>
<dbReference type="KEGG" id="mcob:NCTC10184_00327"/>
<dbReference type="InterPro" id="IPR032678">
    <property type="entry name" value="tRNA-synt_1_cat_dom"/>
</dbReference>
<protein>
    <submittedName>
        <fullName evidence="6">Cysteine--tRNA ligase</fullName>
        <ecNumber evidence="6">6.1.1.16</ecNumber>
    </submittedName>
</protein>
<evidence type="ECO:0000313" key="6">
    <source>
        <dbReference type="EMBL" id="VEU78105.1"/>
    </source>
</evidence>
<dbReference type="PANTHER" id="PTHR10890">
    <property type="entry name" value="CYSTEINYL-TRNA SYNTHETASE"/>
    <property type="match status" value="1"/>
</dbReference>
<organism evidence="6 7">
    <name type="scientific">Mycoplasmopsis columbinasalis</name>
    <dbReference type="NCBI Taxonomy" id="114880"/>
    <lineage>
        <taxon>Bacteria</taxon>
        <taxon>Bacillati</taxon>
        <taxon>Mycoplasmatota</taxon>
        <taxon>Mycoplasmoidales</taxon>
        <taxon>Metamycoplasmataceae</taxon>
        <taxon>Mycoplasmopsis</taxon>
    </lineage>
</organism>
<keyword evidence="3" id="KW-0547">Nucleotide-binding</keyword>
<dbReference type="GO" id="GO:0005829">
    <property type="term" value="C:cytosol"/>
    <property type="evidence" value="ECO:0007669"/>
    <property type="project" value="TreeGrafter"/>
</dbReference>
<dbReference type="PRINTS" id="PR00983">
    <property type="entry name" value="TRNASYNTHCYS"/>
</dbReference>
<sequence>MNKNFTKIYVCGPTVYNYVHIGNLRPILTYDLVLKAYRALEMPFVFVHNLTDIDDKIIKKAIVENKSELEVSEFFGNNYLDLLKKLNVDTVTHVEKVTDNFDVITDYIQKILAKKRAYADAEQNIWFDIKSCQEHYGIVSNQNLDKMHFEEFSSQKKFDADFALWKNTTEGIKYESPFGKGRPGWHTECCALIAKHFGEAGVDFHGGGMDLTFPHHENENIQHFAIYGRPLAKEWLRTGQINLDGIKMSKSLGNIVLANDFLAKHDAEILKLIFLSSKLTAQINVTDELIDNMYKIKEKYVRVIFKAYINFEQNFTSQSLTKQAKVIFEALKDFDFAKYNLLLNEALKDFNKNDSDFEKALTVTQVLGNIHKNLVDKNNYNEDINIYKNWQELLQKKQFAQADELRAKLLAKNLI</sequence>
<dbReference type="GO" id="GO:0005524">
    <property type="term" value="F:ATP binding"/>
    <property type="evidence" value="ECO:0007669"/>
    <property type="project" value="UniProtKB-KW"/>
</dbReference>
<dbReference type="Pfam" id="PF01406">
    <property type="entry name" value="tRNA-synt_1e"/>
    <property type="match status" value="1"/>
</dbReference>
<dbReference type="RefSeq" id="WP_129622953.1">
    <property type="nucleotide sequence ID" value="NZ_LR215043.1"/>
</dbReference>
<dbReference type="PANTHER" id="PTHR10890:SF3">
    <property type="entry name" value="CYSTEINE--TRNA LIGASE, CYTOPLASMIC"/>
    <property type="match status" value="1"/>
</dbReference>
<dbReference type="EMBL" id="LR215043">
    <property type="protein sequence ID" value="VEU78105.1"/>
    <property type="molecule type" value="Genomic_DNA"/>
</dbReference>
<evidence type="ECO:0000256" key="3">
    <source>
        <dbReference type="ARBA" id="ARBA00022741"/>
    </source>
</evidence>
<gene>
    <name evidence="6" type="primary">cysS</name>
    <name evidence="6" type="ORF">NCTC10184_00327</name>
</gene>
<dbReference type="InterPro" id="IPR014729">
    <property type="entry name" value="Rossmann-like_a/b/a_fold"/>
</dbReference>
<dbReference type="Gene3D" id="3.40.50.620">
    <property type="entry name" value="HUPs"/>
    <property type="match status" value="1"/>
</dbReference>